<accession>A0A1C7IB09</accession>
<dbReference type="AlphaFoldDB" id="A0A1C7IB09"/>
<keyword evidence="1" id="KW-1133">Transmembrane helix</keyword>
<gene>
    <name evidence="2" type="ORF">A4V09_10180</name>
</gene>
<evidence type="ECO:0000313" key="3">
    <source>
        <dbReference type="Proteomes" id="UP000092574"/>
    </source>
</evidence>
<dbReference type="EMBL" id="CP015405">
    <property type="protein sequence ID" value="ANU76104.1"/>
    <property type="molecule type" value="Genomic_DNA"/>
</dbReference>
<feature type="transmembrane region" description="Helical" evidence="1">
    <location>
        <begin position="47"/>
        <end position="65"/>
    </location>
</feature>
<protein>
    <submittedName>
        <fullName evidence="2">Uncharacterized protein</fullName>
    </submittedName>
</protein>
<dbReference type="KEGG" id="byl:A4V09_10180"/>
<reference evidence="2" key="1">
    <citation type="submission" date="2017-04" db="EMBL/GenBank/DDBJ databases">
        <title>Complete Genome Sequences of Twelve Strains of a Stable Defined Moderately Diverse Mouse Microbiota 2 (sDMDMm2).</title>
        <authorList>
            <person name="Uchimura Y."/>
            <person name="Wyss M."/>
            <person name="Brugiroux S."/>
            <person name="Limenitakis J.P."/>
            <person name="Stecher B."/>
            <person name="McCoy K.D."/>
            <person name="Macpherson A.J."/>
        </authorList>
    </citation>
    <scope>NUCLEOTIDE SEQUENCE</scope>
    <source>
        <strain evidence="2">YL58</strain>
    </source>
</reference>
<keyword evidence="1" id="KW-0812">Transmembrane</keyword>
<evidence type="ECO:0000313" key="2">
    <source>
        <dbReference type="EMBL" id="ANU76104.1"/>
    </source>
</evidence>
<keyword evidence="3" id="KW-1185">Reference proteome</keyword>
<evidence type="ECO:0000256" key="1">
    <source>
        <dbReference type="SAM" id="Phobius"/>
    </source>
</evidence>
<dbReference type="STRING" id="1796616.A4V09_10180"/>
<sequence length="195" mass="22086">MYTVTAGFHKGRDPAVIKGIIMIRESQVATFHSFYHLIKRGIINEEFFKAGIILLFALLIFWAGYTVGQNKTVEGLSDEGDSITFYAQIKEINGNSMRVSGLKENDMNFRSEFHLYITANTKMEWHFTDIALSDFMPGQNISVTFSGEVQETYPAQIKSVNKICLLDATNPALDRVETSSAKTYYMNATKRTVRK</sequence>
<proteinExistence type="predicted"/>
<organism evidence="2 3">
    <name type="scientific">Blautia pseudococcoides</name>
    <dbReference type="NCBI Taxonomy" id="1796616"/>
    <lineage>
        <taxon>Bacteria</taxon>
        <taxon>Bacillati</taxon>
        <taxon>Bacillota</taxon>
        <taxon>Clostridia</taxon>
        <taxon>Lachnospirales</taxon>
        <taxon>Lachnospiraceae</taxon>
        <taxon>Blautia</taxon>
    </lineage>
</organism>
<name>A0A1C7IB09_9FIRM</name>
<dbReference type="Proteomes" id="UP000092574">
    <property type="component" value="Chromosome"/>
</dbReference>
<keyword evidence="1" id="KW-0472">Membrane</keyword>